<reference evidence="1" key="1">
    <citation type="submission" date="2022-04" db="EMBL/GenBank/DDBJ databases">
        <title>Genome of the entomopathogenic fungus Entomophthora muscae.</title>
        <authorList>
            <person name="Elya C."/>
            <person name="Lovett B.R."/>
            <person name="Lee E."/>
            <person name="Macias A.M."/>
            <person name="Hajek A.E."/>
            <person name="De Bivort B.L."/>
            <person name="Kasson M.T."/>
            <person name="De Fine Licht H.H."/>
            <person name="Stajich J.E."/>
        </authorList>
    </citation>
    <scope>NUCLEOTIDE SEQUENCE</scope>
    <source>
        <strain evidence="1">Berkeley</strain>
    </source>
</reference>
<dbReference type="EMBL" id="QTSX02002226">
    <property type="protein sequence ID" value="KAJ9077032.1"/>
    <property type="molecule type" value="Genomic_DNA"/>
</dbReference>
<sequence>MAIMMPEDCKAFMCMPRPSQVCSLNQLLPSTSCQLQARDCDTTMTGSESATITQAEEEEGVESIFFEAAMPLVCLSFLGFEDLQYWSGNIVLETAYSPLATPSVLLRACQGPDCPRQSAGLPRGENPHSLGTHTKYLSGQVNPPFS</sequence>
<comment type="caution">
    <text evidence="1">The sequence shown here is derived from an EMBL/GenBank/DDBJ whole genome shotgun (WGS) entry which is preliminary data.</text>
</comment>
<dbReference type="Proteomes" id="UP001165960">
    <property type="component" value="Unassembled WGS sequence"/>
</dbReference>
<protein>
    <submittedName>
        <fullName evidence="1">Uncharacterized protein</fullName>
    </submittedName>
</protein>
<gene>
    <name evidence="1" type="ORF">DSO57_1020551</name>
</gene>
<proteinExistence type="predicted"/>
<evidence type="ECO:0000313" key="1">
    <source>
        <dbReference type="EMBL" id="KAJ9077032.1"/>
    </source>
</evidence>
<keyword evidence="2" id="KW-1185">Reference proteome</keyword>
<accession>A0ACC2TR06</accession>
<evidence type="ECO:0000313" key="2">
    <source>
        <dbReference type="Proteomes" id="UP001165960"/>
    </source>
</evidence>
<organism evidence="1 2">
    <name type="scientific">Entomophthora muscae</name>
    <dbReference type="NCBI Taxonomy" id="34485"/>
    <lineage>
        <taxon>Eukaryota</taxon>
        <taxon>Fungi</taxon>
        <taxon>Fungi incertae sedis</taxon>
        <taxon>Zoopagomycota</taxon>
        <taxon>Entomophthoromycotina</taxon>
        <taxon>Entomophthoromycetes</taxon>
        <taxon>Entomophthorales</taxon>
        <taxon>Entomophthoraceae</taxon>
        <taxon>Entomophthora</taxon>
    </lineage>
</organism>
<name>A0ACC2TR06_9FUNG</name>